<feature type="compositionally biased region" description="Basic and acidic residues" evidence="1">
    <location>
        <begin position="49"/>
        <end position="59"/>
    </location>
</feature>
<evidence type="ECO:0000313" key="3">
    <source>
        <dbReference type="Proteomes" id="UP000310249"/>
    </source>
</evidence>
<organism evidence="2 3">
    <name type="scientific">Pseudoalteromonas rubra</name>
    <dbReference type="NCBI Taxonomy" id="43658"/>
    <lineage>
        <taxon>Bacteria</taxon>
        <taxon>Pseudomonadati</taxon>
        <taxon>Pseudomonadota</taxon>
        <taxon>Gammaproteobacteria</taxon>
        <taxon>Alteromonadales</taxon>
        <taxon>Pseudoalteromonadaceae</taxon>
        <taxon>Pseudoalteromonas</taxon>
    </lineage>
</organism>
<comment type="caution">
    <text evidence="2">The sequence shown here is derived from an EMBL/GenBank/DDBJ whole genome shotgun (WGS) entry which is preliminary data.</text>
</comment>
<reference evidence="2 3" key="1">
    <citation type="submission" date="2018-01" db="EMBL/GenBank/DDBJ databases">
        <authorList>
            <person name="Paulsen S."/>
            <person name="Gram L.K."/>
        </authorList>
    </citation>
    <scope>NUCLEOTIDE SEQUENCE [LARGE SCALE GENOMIC DNA]</scope>
    <source>
        <strain evidence="2 3">S2676</strain>
    </source>
</reference>
<feature type="compositionally biased region" description="Basic and acidic residues" evidence="1">
    <location>
        <begin position="32"/>
        <end position="42"/>
    </location>
</feature>
<dbReference type="EMBL" id="PNCI01000116">
    <property type="protein sequence ID" value="TMP22794.1"/>
    <property type="molecule type" value="Genomic_DNA"/>
</dbReference>
<gene>
    <name evidence="2" type="ORF">CWB99_23825</name>
</gene>
<feature type="non-terminal residue" evidence="2">
    <location>
        <position position="96"/>
    </location>
</feature>
<proteinExistence type="predicted"/>
<protein>
    <submittedName>
        <fullName evidence="2">Uncharacterized protein</fullName>
    </submittedName>
</protein>
<evidence type="ECO:0000256" key="1">
    <source>
        <dbReference type="SAM" id="MobiDB-lite"/>
    </source>
</evidence>
<accession>A0A5S3WEJ0</accession>
<sequence>CFGVFVILTEWSVGRSRIKYGVNCDRSTASQRNEREGDEKPKQRFAVRGSERKDARRGDTTWKYFTPNAKKPDSFESGFDVQEVRMSMRFMDECLS</sequence>
<reference evidence="3" key="2">
    <citation type="submission" date="2019-06" db="EMBL/GenBank/DDBJ databases">
        <title>Co-occurence of chitin degradation, pigmentation and bioactivity in marine Pseudoalteromonas.</title>
        <authorList>
            <person name="Sonnenschein E.C."/>
            <person name="Bech P.K."/>
        </authorList>
    </citation>
    <scope>NUCLEOTIDE SEQUENCE [LARGE SCALE GENOMIC DNA]</scope>
    <source>
        <strain evidence="3">S2676</strain>
    </source>
</reference>
<feature type="non-terminal residue" evidence="2">
    <location>
        <position position="1"/>
    </location>
</feature>
<feature type="region of interest" description="Disordered" evidence="1">
    <location>
        <begin position="26"/>
        <end position="59"/>
    </location>
</feature>
<dbReference type="Proteomes" id="UP000310249">
    <property type="component" value="Unassembled WGS sequence"/>
</dbReference>
<dbReference type="AlphaFoldDB" id="A0A5S3WEJ0"/>
<evidence type="ECO:0000313" key="2">
    <source>
        <dbReference type="EMBL" id="TMP22794.1"/>
    </source>
</evidence>
<name>A0A5S3WEJ0_9GAMM</name>